<dbReference type="InterPro" id="IPR036390">
    <property type="entry name" value="WH_DNA-bd_sf"/>
</dbReference>
<dbReference type="GO" id="GO:0000160">
    <property type="term" value="P:phosphorelay signal transduction system"/>
    <property type="evidence" value="ECO:0007669"/>
    <property type="project" value="UniProtKB-KW"/>
</dbReference>
<dbReference type="InterPro" id="IPR011495">
    <property type="entry name" value="Sig_transdc_His_kin_sub2_dim/P"/>
</dbReference>
<dbReference type="Proteomes" id="UP001143747">
    <property type="component" value="Unassembled WGS sequence"/>
</dbReference>
<dbReference type="InterPro" id="IPR000014">
    <property type="entry name" value="PAS"/>
</dbReference>
<dbReference type="AlphaFoldDB" id="A0A9Q4KQC4"/>
<evidence type="ECO:0000313" key="9">
    <source>
        <dbReference type="EMBL" id="MDE4908375.1"/>
    </source>
</evidence>
<dbReference type="GO" id="GO:0016301">
    <property type="term" value="F:kinase activity"/>
    <property type="evidence" value="ECO:0007669"/>
    <property type="project" value="UniProtKB-KW"/>
</dbReference>
<dbReference type="InterPro" id="IPR036890">
    <property type="entry name" value="HATPase_C_sf"/>
</dbReference>
<name>A0A9Q4KQC4_9EURY</name>
<dbReference type="EMBL" id="JAKELO010000002">
    <property type="protein sequence ID" value="MDE4908375.1"/>
    <property type="molecule type" value="Genomic_DNA"/>
</dbReference>
<evidence type="ECO:0000256" key="3">
    <source>
        <dbReference type="ARBA" id="ARBA00022741"/>
    </source>
</evidence>
<evidence type="ECO:0000259" key="7">
    <source>
        <dbReference type="PROSITE" id="PS50109"/>
    </source>
</evidence>
<evidence type="ECO:0000256" key="4">
    <source>
        <dbReference type="ARBA" id="ARBA00022777"/>
    </source>
</evidence>
<dbReference type="SUPFAM" id="SSF55785">
    <property type="entry name" value="PYP-like sensor domain (PAS domain)"/>
    <property type="match status" value="1"/>
</dbReference>
<feature type="domain" description="PAS" evidence="8">
    <location>
        <begin position="70"/>
        <end position="131"/>
    </location>
</feature>
<keyword evidence="6" id="KW-0902">Two-component regulatory system</keyword>
<evidence type="ECO:0000259" key="8">
    <source>
        <dbReference type="PROSITE" id="PS50112"/>
    </source>
</evidence>
<dbReference type="NCBIfam" id="TIGR00229">
    <property type="entry name" value="sensory_box"/>
    <property type="match status" value="1"/>
</dbReference>
<dbReference type="Gene3D" id="3.30.450.20">
    <property type="entry name" value="PAS domain"/>
    <property type="match status" value="1"/>
</dbReference>
<organism evidence="9 10">
    <name type="scientific">Methanogenium marinum</name>
    <dbReference type="NCBI Taxonomy" id="348610"/>
    <lineage>
        <taxon>Archaea</taxon>
        <taxon>Methanobacteriati</taxon>
        <taxon>Methanobacteriota</taxon>
        <taxon>Stenosarchaea group</taxon>
        <taxon>Methanomicrobia</taxon>
        <taxon>Methanomicrobiales</taxon>
        <taxon>Methanomicrobiaceae</taxon>
        <taxon>Methanogenium</taxon>
    </lineage>
</organism>
<evidence type="ECO:0000256" key="6">
    <source>
        <dbReference type="ARBA" id="ARBA00023012"/>
    </source>
</evidence>
<keyword evidence="3" id="KW-0547">Nucleotide-binding</keyword>
<dbReference type="Pfam" id="PF07568">
    <property type="entry name" value="HisKA_2"/>
    <property type="match status" value="1"/>
</dbReference>
<dbReference type="CDD" id="cd00130">
    <property type="entry name" value="PAS"/>
    <property type="match status" value="1"/>
</dbReference>
<keyword evidence="1" id="KW-0597">Phosphoprotein</keyword>
<dbReference type="InterPro" id="IPR005467">
    <property type="entry name" value="His_kinase_dom"/>
</dbReference>
<dbReference type="PANTHER" id="PTHR43065:SF23">
    <property type="entry name" value="SENSOR HISTIDINE KINASE PDTAS"/>
    <property type="match status" value="1"/>
</dbReference>
<keyword evidence="2" id="KW-0808">Transferase</keyword>
<keyword evidence="4" id="KW-0418">Kinase</keyword>
<dbReference type="InterPro" id="IPR003594">
    <property type="entry name" value="HATPase_dom"/>
</dbReference>
<dbReference type="Gene3D" id="1.10.10.10">
    <property type="entry name" value="Winged helix-like DNA-binding domain superfamily/Winged helix DNA-binding domain"/>
    <property type="match status" value="1"/>
</dbReference>
<comment type="caution">
    <text evidence="9">The sequence shown here is derived from an EMBL/GenBank/DDBJ whole genome shotgun (WGS) entry which is preliminary data.</text>
</comment>
<protein>
    <submittedName>
        <fullName evidence="9">PAS domain S-box protein</fullName>
    </submittedName>
</protein>
<evidence type="ECO:0000256" key="2">
    <source>
        <dbReference type="ARBA" id="ARBA00022679"/>
    </source>
</evidence>
<dbReference type="SUPFAM" id="SSF46785">
    <property type="entry name" value="Winged helix' DNA-binding domain"/>
    <property type="match status" value="1"/>
</dbReference>
<evidence type="ECO:0000256" key="1">
    <source>
        <dbReference type="ARBA" id="ARBA00022553"/>
    </source>
</evidence>
<dbReference type="Pfam" id="PF00989">
    <property type="entry name" value="PAS"/>
    <property type="match status" value="1"/>
</dbReference>
<dbReference type="SMART" id="SM00387">
    <property type="entry name" value="HATPase_c"/>
    <property type="match status" value="1"/>
</dbReference>
<dbReference type="PROSITE" id="PS50109">
    <property type="entry name" value="HIS_KIN"/>
    <property type="match status" value="1"/>
</dbReference>
<keyword evidence="5" id="KW-0067">ATP-binding</keyword>
<sequence>MALEIDESKRELSRVKELLKNEPRGLSITDISRILNMNRNSVSKYLNMLLVSGHVDMRSVGVAKVYFLSQRVPISAMLDFSSDCIIVLDANLKIVQLNDNYVDFSGFSREDLLGTSVLDRELPVLTDAIDPHIFEEVLRGQDLSRELWWEADGEDFSFLIKMIPTVFDDGRPGATVILENITDLKRTEQDLKYALAEKEQLLTEIHQRIRNNLQVISSLINLQTSEVEDPEAKRIVQQTQSRIEALALVHDNLHDSPDHMHIAVEDYVKELVDSLFVTYRVPQEQIHYSVNAPGVLIGLDTAVSFGLIVSELITNAIKHAFPNGREGFIAITIVKDDGNRVVVSVKDNGVGIGDKYRSGDERSIGLMLVSTLVDRQLNGTMEISNTNGTSFMIQFIEQDDMPGSLKKEY</sequence>
<dbReference type="GO" id="GO:0005524">
    <property type="term" value="F:ATP binding"/>
    <property type="evidence" value="ECO:0007669"/>
    <property type="project" value="UniProtKB-KW"/>
</dbReference>
<accession>A0A9Q4KQC4</accession>
<dbReference type="PROSITE" id="PS50112">
    <property type="entry name" value="PAS"/>
    <property type="match status" value="1"/>
</dbReference>
<dbReference type="Pfam" id="PF02518">
    <property type="entry name" value="HATPase_c"/>
    <property type="match status" value="1"/>
</dbReference>
<dbReference type="GO" id="GO:0006355">
    <property type="term" value="P:regulation of DNA-templated transcription"/>
    <property type="evidence" value="ECO:0007669"/>
    <property type="project" value="InterPro"/>
</dbReference>
<dbReference type="Gene3D" id="3.30.565.10">
    <property type="entry name" value="Histidine kinase-like ATPase, C-terminal domain"/>
    <property type="match status" value="1"/>
</dbReference>
<dbReference type="RefSeq" id="WP_274925004.1">
    <property type="nucleotide sequence ID" value="NZ_JAKELO010000002.1"/>
</dbReference>
<gene>
    <name evidence="9" type="ORF">L0665_07090</name>
</gene>
<dbReference type="SUPFAM" id="SSF55874">
    <property type="entry name" value="ATPase domain of HSP90 chaperone/DNA topoisomerase II/histidine kinase"/>
    <property type="match status" value="1"/>
</dbReference>
<feature type="domain" description="Histidine kinase" evidence="7">
    <location>
        <begin position="204"/>
        <end position="399"/>
    </location>
</feature>
<dbReference type="InterPro" id="IPR036388">
    <property type="entry name" value="WH-like_DNA-bd_sf"/>
</dbReference>
<keyword evidence="10" id="KW-1185">Reference proteome</keyword>
<dbReference type="InterPro" id="IPR035965">
    <property type="entry name" value="PAS-like_dom_sf"/>
</dbReference>
<dbReference type="InterPro" id="IPR013767">
    <property type="entry name" value="PAS_fold"/>
</dbReference>
<evidence type="ECO:0000313" key="10">
    <source>
        <dbReference type="Proteomes" id="UP001143747"/>
    </source>
</evidence>
<proteinExistence type="predicted"/>
<dbReference type="PANTHER" id="PTHR43065">
    <property type="entry name" value="SENSOR HISTIDINE KINASE"/>
    <property type="match status" value="1"/>
</dbReference>
<evidence type="ECO:0000256" key="5">
    <source>
        <dbReference type="ARBA" id="ARBA00022840"/>
    </source>
</evidence>
<reference evidence="9" key="1">
    <citation type="submission" date="2022-01" db="EMBL/GenBank/DDBJ databases">
        <title>Draft genome of Methanogenium marinum DSM 15558.</title>
        <authorList>
            <person name="Chen S.-C."/>
            <person name="You Y.-T."/>
        </authorList>
    </citation>
    <scope>NUCLEOTIDE SEQUENCE</scope>
    <source>
        <strain evidence="9">DSM 15558</strain>
    </source>
</reference>